<accession>A0ACC2WG39</accession>
<proteinExistence type="predicted"/>
<evidence type="ECO:0000313" key="1">
    <source>
        <dbReference type="EMBL" id="KAJ9110708.1"/>
    </source>
</evidence>
<keyword evidence="2" id="KW-1185">Reference proteome</keyword>
<dbReference type="EMBL" id="JASBWR010000011">
    <property type="protein sequence ID" value="KAJ9110708.1"/>
    <property type="molecule type" value="Genomic_DNA"/>
</dbReference>
<dbReference type="Proteomes" id="UP001241377">
    <property type="component" value="Unassembled WGS sequence"/>
</dbReference>
<sequence length="1097" mass="115851">MPGSGPAREEGDAQPALGALDQMVVDASSPFPPHSGDPSSDASAAAPNQAPDQSLTQTQEVFTPSINIGNNGAAAAPPSPRLSAASSISPALTSNSASQSQRMPFGPPRPPSVQQETQRTDNRPPHAQSVHEGVIHSILEGLFGPMMQSPSVAGNGSASLGQNAVQPEVPLSPTPGGSTIGSNGTGNDNQRPRNPDIGTMFSMFGFPSGMVPPSPGNNNPESSSTSQSVPTTSTQSYNGPPPFAQPRPQQRPTPVPSGFSFTFDLGPFDIPGPAGPSTPGNQNPSQGNQENPGPSMSSNSAEAGTSGGNNAASNESNHSSAPTANQPNSQTNGNARRPPLAFIVGPGGSVMFPNSPQAGAADGLEGNAESRSAGNNGQGPAPFHFHFPGGSVTSDGNAGGQPPFFQLFSQIFPNGVPPLVVGPGMMNFAFGPQSFMQTRLPPDPERAEELLRGLKDPGMDSMMRLDRVIRADYNQGMAGDGGVQADGGEGDAEGWKCAVCMETFEDELEEHRRQDPSIASAETASIESSSSRGTGVGRNPSISSDLDMHDVEMVLAGELREIPKNKTSLKVFPCHHVFHEECLRPWLAQKTTCPTCRFDIDPHSVTLRRPVVRNNPLRPRGRNTAASTRATPYGSRPDTPSVRAGNSERASSGAQTSVSPPTLDPLQPLSTDPAAPHVEGTSAGSAAALATPFAASAPVPTFTPSDAPRSPFAFTRTTRAAQFGVDAGHMDRPPPTTDVRASSSVSDDRPHGSNRRPPDGARQEGRSNLDAAAMQDAVHMLHEILRRGHPEHRPDSNPSGSSNNNNNNDNNTNNADQNQAAGNRSDTAAHTDGSQAIHANVQQNASVEVGDVSESGDNSQPRNHSHTIAIFEISIPDLPAHMMPDTFQGPNDGVAQPFGGGVFQSFMIPFGHVHNRPTGSDNAQNSNRTPGDNVERNRTQSNANQEANQEADPRDAGDSQASSATLMNVSPDAISPEGGEGNRSAHPPNLLHRWRSDPEHRHITDPLSVPLTGPGPESATGASNQEAPPLERRRGDHPWHPPHVKESFSDWIVSREKALHWRCDDPICLYAPPEHPYTELTEEEWRDWKPTDEKLTR</sequence>
<evidence type="ECO:0000313" key="2">
    <source>
        <dbReference type="Proteomes" id="UP001241377"/>
    </source>
</evidence>
<name>A0ACC2WG39_9TREE</name>
<reference evidence="1" key="1">
    <citation type="submission" date="2023-04" db="EMBL/GenBank/DDBJ databases">
        <title>Draft Genome sequencing of Naganishia species isolated from polar environments using Oxford Nanopore Technology.</title>
        <authorList>
            <person name="Leo P."/>
            <person name="Venkateswaran K."/>
        </authorList>
    </citation>
    <scope>NUCLEOTIDE SEQUENCE</scope>
    <source>
        <strain evidence="1">MNA-CCFEE 5261</strain>
    </source>
</reference>
<protein>
    <submittedName>
        <fullName evidence="1">Uncharacterized protein</fullName>
    </submittedName>
</protein>
<organism evidence="1 2">
    <name type="scientific">Naganishia cerealis</name>
    <dbReference type="NCBI Taxonomy" id="610337"/>
    <lineage>
        <taxon>Eukaryota</taxon>
        <taxon>Fungi</taxon>
        <taxon>Dikarya</taxon>
        <taxon>Basidiomycota</taxon>
        <taxon>Agaricomycotina</taxon>
        <taxon>Tremellomycetes</taxon>
        <taxon>Filobasidiales</taxon>
        <taxon>Filobasidiaceae</taxon>
        <taxon>Naganishia</taxon>
    </lineage>
</organism>
<comment type="caution">
    <text evidence="1">The sequence shown here is derived from an EMBL/GenBank/DDBJ whole genome shotgun (WGS) entry which is preliminary data.</text>
</comment>
<gene>
    <name evidence="1" type="ORF">QFC19_001537</name>
</gene>